<keyword evidence="3 5" id="KW-0732">Signal</keyword>
<dbReference type="InterPro" id="IPR022734">
    <property type="entry name" value="ApoM"/>
</dbReference>
<evidence type="ECO:0000256" key="3">
    <source>
        <dbReference type="ARBA" id="ARBA00022729"/>
    </source>
</evidence>
<dbReference type="GO" id="GO:0005576">
    <property type="term" value="C:extracellular region"/>
    <property type="evidence" value="ECO:0007669"/>
    <property type="project" value="UniProtKB-SubCell"/>
</dbReference>
<protein>
    <recommendedName>
        <fullName evidence="8">Apolipoprotein M</fullName>
    </recommendedName>
</protein>
<dbReference type="Pfam" id="PF11032">
    <property type="entry name" value="ApoM"/>
    <property type="match status" value="1"/>
</dbReference>
<dbReference type="InterPro" id="IPR012674">
    <property type="entry name" value="Calycin"/>
</dbReference>
<dbReference type="SUPFAM" id="SSF50814">
    <property type="entry name" value="Lipocalins"/>
    <property type="match status" value="1"/>
</dbReference>
<organism evidence="6 7">
    <name type="scientific">Channa striata</name>
    <name type="common">Snakehead murrel</name>
    <name type="synonym">Ophicephalus striatus</name>
    <dbReference type="NCBI Taxonomy" id="64152"/>
    <lineage>
        <taxon>Eukaryota</taxon>
        <taxon>Metazoa</taxon>
        <taxon>Chordata</taxon>
        <taxon>Craniata</taxon>
        <taxon>Vertebrata</taxon>
        <taxon>Euteleostomi</taxon>
        <taxon>Actinopterygii</taxon>
        <taxon>Neopterygii</taxon>
        <taxon>Teleostei</taxon>
        <taxon>Neoteleostei</taxon>
        <taxon>Acanthomorphata</taxon>
        <taxon>Anabantaria</taxon>
        <taxon>Anabantiformes</taxon>
        <taxon>Channoidei</taxon>
        <taxon>Channidae</taxon>
        <taxon>Channa</taxon>
    </lineage>
</organism>
<proteinExistence type="predicted"/>
<evidence type="ECO:0008006" key="8">
    <source>
        <dbReference type="Google" id="ProtNLM"/>
    </source>
</evidence>
<dbReference type="PANTHER" id="PTHR11967">
    <property type="entry name" value="ALPHA-1-ACID GLYCOPROTEIN"/>
    <property type="match status" value="1"/>
</dbReference>
<keyword evidence="2" id="KW-0964">Secreted</keyword>
<keyword evidence="7" id="KW-1185">Reference proteome</keyword>
<evidence type="ECO:0000256" key="4">
    <source>
        <dbReference type="ARBA" id="ARBA00023180"/>
    </source>
</evidence>
<dbReference type="PANTHER" id="PTHR11967:SF2">
    <property type="entry name" value="ALPHA-1-ACID GLYCOPROTEIN 1"/>
    <property type="match status" value="1"/>
</dbReference>
<gene>
    <name evidence="6" type="ORF">Q5P01_001352</name>
</gene>
<dbReference type="Proteomes" id="UP001187415">
    <property type="component" value="Unassembled WGS sequence"/>
</dbReference>
<keyword evidence="4" id="KW-0325">Glycoprotein</keyword>
<name>A0AA88NS41_CHASR</name>
<evidence type="ECO:0000313" key="7">
    <source>
        <dbReference type="Proteomes" id="UP001187415"/>
    </source>
</evidence>
<sequence length="239" mass="27087">MKRDRDTSITMKTLCVAVVVLSLSSVCRPAPLACDKLLKPVDKSPDLSGRWFVIAMSSDVCLIPALLNSLLWPSFAVDFTAQSTPNIYESNVTFKILDYCGAEPETIFFERNILFDVDSNNAPIDTAEVLLHTGCPDCLILKGNDSIDSLLLLSRRQKVTEAELKEFRMQADCLEWSEPEVLNSDHDYKNCKSFDDVEATDEEIWNKMYERLKETYNVPLQCLTKDIYDFSKALYAVTL</sequence>
<evidence type="ECO:0000256" key="2">
    <source>
        <dbReference type="ARBA" id="ARBA00022525"/>
    </source>
</evidence>
<reference evidence="6" key="1">
    <citation type="submission" date="2023-07" db="EMBL/GenBank/DDBJ databases">
        <title>Chromosome-level Genome Assembly of Striped Snakehead (Channa striata).</title>
        <authorList>
            <person name="Liu H."/>
        </authorList>
    </citation>
    <scope>NUCLEOTIDE SEQUENCE</scope>
    <source>
        <strain evidence="6">Gz</strain>
        <tissue evidence="6">Muscle</tissue>
    </source>
</reference>
<dbReference type="EMBL" id="JAUPFM010000001">
    <property type="protein sequence ID" value="KAK2861819.1"/>
    <property type="molecule type" value="Genomic_DNA"/>
</dbReference>
<accession>A0AA88NS41</accession>
<dbReference type="AlphaFoldDB" id="A0AA88NS41"/>
<comment type="caution">
    <text evidence="6">The sequence shown here is derived from an EMBL/GenBank/DDBJ whole genome shotgun (WGS) entry which is preliminary data.</text>
</comment>
<comment type="subcellular location">
    <subcellularLocation>
        <location evidence="1">Secreted</location>
    </subcellularLocation>
</comment>
<feature type="signal peptide" evidence="5">
    <location>
        <begin position="1"/>
        <end position="29"/>
    </location>
</feature>
<evidence type="ECO:0000313" key="6">
    <source>
        <dbReference type="EMBL" id="KAK2861819.1"/>
    </source>
</evidence>
<feature type="chain" id="PRO_5041647110" description="Apolipoprotein M" evidence="5">
    <location>
        <begin position="30"/>
        <end position="239"/>
    </location>
</feature>
<evidence type="ECO:0000256" key="1">
    <source>
        <dbReference type="ARBA" id="ARBA00004613"/>
    </source>
</evidence>
<evidence type="ECO:0000256" key="5">
    <source>
        <dbReference type="SAM" id="SignalP"/>
    </source>
</evidence>
<dbReference type="Gene3D" id="2.40.128.20">
    <property type="match status" value="1"/>
</dbReference>